<dbReference type="CDD" id="cd08023">
    <property type="entry name" value="GH16_laminarinase_like"/>
    <property type="match status" value="1"/>
</dbReference>
<dbReference type="PROSITE" id="PS51762">
    <property type="entry name" value="GH16_2"/>
    <property type="match status" value="1"/>
</dbReference>
<gene>
    <name evidence="6" type="ORF">SAMN06295920_10499</name>
</gene>
<dbReference type="InterPro" id="IPR013320">
    <property type="entry name" value="ConA-like_dom_sf"/>
</dbReference>
<dbReference type="GO" id="GO:0004553">
    <property type="term" value="F:hydrolase activity, hydrolyzing O-glycosyl compounds"/>
    <property type="evidence" value="ECO:0007669"/>
    <property type="project" value="InterPro"/>
</dbReference>
<feature type="region of interest" description="Disordered" evidence="4">
    <location>
        <begin position="427"/>
        <end position="545"/>
    </location>
</feature>
<dbReference type="InterPro" id="IPR050557">
    <property type="entry name" value="RTX_toxin/Mannuronan_C5-epim"/>
</dbReference>
<organism evidence="6 7">
    <name type="scientific">Rhizorhabdus histidinilytica</name>
    <dbReference type="NCBI Taxonomy" id="439228"/>
    <lineage>
        <taxon>Bacteria</taxon>
        <taxon>Pseudomonadati</taxon>
        <taxon>Pseudomonadota</taxon>
        <taxon>Alphaproteobacteria</taxon>
        <taxon>Sphingomonadales</taxon>
        <taxon>Sphingomonadaceae</taxon>
        <taxon>Rhizorhabdus</taxon>
    </lineage>
</organism>
<evidence type="ECO:0000256" key="3">
    <source>
        <dbReference type="ARBA" id="ARBA00022525"/>
    </source>
</evidence>
<dbReference type="GO" id="GO:0005509">
    <property type="term" value="F:calcium ion binding"/>
    <property type="evidence" value="ECO:0007669"/>
    <property type="project" value="InterPro"/>
</dbReference>
<feature type="domain" description="GH16" evidence="5">
    <location>
        <begin position="174"/>
        <end position="426"/>
    </location>
</feature>
<dbReference type="Pfam" id="PF00722">
    <property type="entry name" value="Glyco_hydro_16"/>
    <property type="match status" value="1"/>
</dbReference>
<evidence type="ECO:0000256" key="1">
    <source>
        <dbReference type="ARBA" id="ARBA00004613"/>
    </source>
</evidence>
<dbReference type="PANTHER" id="PTHR38340:SF1">
    <property type="entry name" value="S-LAYER PROTEIN"/>
    <property type="match status" value="1"/>
</dbReference>
<evidence type="ECO:0000313" key="6">
    <source>
        <dbReference type="EMBL" id="SKB59600.1"/>
    </source>
</evidence>
<dbReference type="Proteomes" id="UP000189818">
    <property type="component" value="Unassembled WGS sequence"/>
</dbReference>
<dbReference type="InterPro" id="IPR018511">
    <property type="entry name" value="Hemolysin-typ_Ca-bd_CS"/>
</dbReference>
<reference evidence="7" key="1">
    <citation type="submission" date="2017-02" db="EMBL/GenBank/DDBJ databases">
        <authorList>
            <person name="Varghese N."/>
            <person name="Submissions S."/>
        </authorList>
    </citation>
    <scope>NUCLEOTIDE SEQUENCE [LARGE SCALE GENOMIC DNA]</scope>
    <source>
        <strain evidence="7">UM2</strain>
    </source>
</reference>
<comment type="subcellular location">
    <subcellularLocation>
        <location evidence="1">Secreted</location>
    </subcellularLocation>
</comment>
<dbReference type="OrthoDB" id="223957at2"/>
<dbReference type="InterPro" id="IPR000757">
    <property type="entry name" value="Beta-glucanase-like"/>
</dbReference>
<dbReference type="Gene3D" id="2.150.10.10">
    <property type="entry name" value="Serralysin-like metalloprotease, C-terminal"/>
    <property type="match status" value="2"/>
</dbReference>
<name>A0A1T5CKC6_9SPHN</name>
<feature type="compositionally biased region" description="Low complexity" evidence="4">
    <location>
        <begin position="528"/>
        <end position="537"/>
    </location>
</feature>
<evidence type="ECO:0000259" key="5">
    <source>
        <dbReference type="PROSITE" id="PS51762"/>
    </source>
</evidence>
<keyword evidence="7" id="KW-1185">Reference proteome</keyword>
<dbReference type="AlphaFoldDB" id="A0A1T5CKC6"/>
<dbReference type="Gene3D" id="2.60.120.200">
    <property type="match status" value="1"/>
</dbReference>
<dbReference type="PANTHER" id="PTHR38340">
    <property type="entry name" value="S-LAYER PROTEIN"/>
    <property type="match status" value="1"/>
</dbReference>
<sequence length="686" mass="71037">MNYSGEIIGDASSNTYSIGTVPKYIVEQAGGGTDKVIAQTNYVLPDNVENLEIWGGYAGVGNALANRIVGNGESNQLEGRGGSDTLTGGGGSDVFIFGTGSGNDVVNDFKPGNADDADVIRLAGLTSFKNFQTVVSAMTQQGGDVLLRLSGQDMVTIRNASIGDFTADNFQLPLDRSGLTLSFADEFDSFDLWSGGGGGTWKTWYGGGNYKSGLDNRTLRGNGEEEIYVDPQLKGTGATELGLNPFRIADGVLTITASDMPTDAKGALWNYDYMSGAITTRDVWSQTYGYFEARLDLPAEKGAWPAFWLMPADGSWPPEIDIMEAYGTEQAVQTLHTKETGTHTQSYTKTFVDGATSGMHSYGLLWTEDSLTWYIDGTAVKTASTPDDMHKPFYMILNLAVTSGTTGSLLADYKIDYVRAYTLSELPSAPGQAPAGNDVLTGTGGHDNIQGGAGADTIHGGAGNDHLYGQSPNGGPDGADLIDGGDGSDYLQGNAGNDTLDGGNGSDRVNGGADDDSIRGGEGNDSINGNLGNDQVDGGVGNDYLRGGQGNDTLVGGDGNDILSGDLGADLLTGGAGIDRFVFAGSGSILAAPDRITDFQDGVDRLSIGFRPAAVLTGAAQTSLSAAAAEAQHLFDAHPGLGEVAAMKVGADTYIFYSGSGGATVDSAVDLGAVDPAWIGTADFVV</sequence>
<dbReference type="InterPro" id="IPR011049">
    <property type="entry name" value="Serralysin-like_metalloprot_C"/>
</dbReference>
<accession>A0A1T5CKC6</accession>
<dbReference type="GO" id="GO:0005576">
    <property type="term" value="C:extracellular region"/>
    <property type="evidence" value="ECO:0007669"/>
    <property type="project" value="UniProtKB-SubCell"/>
</dbReference>
<dbReference type="PROSITE" id="PS00330">
    <property type="entry name" value="HEMOLYSIN_CALCIUM"/>
    <property type="match status" value="2"/>
</dbReference>
<protein>
    <submittedName>
        <fullName evidence="6">Beta-glucanase, GH16 family</fullName>
    </submittedName>
</protein>
<evidence type="ECO:0000256" key="4">
    <source>
        <dbReference type="SAM" id="MobiDB-lite"/>
    </source>
</evidence>
<dbReference type="SUPFAM" id="SSF49899">
    <property type="entry name" value="Concanavalin A-like lectins/glucanases"/>
    <property type="match status" value="1"/>
</dbReference>
<proteinExistence type="inferred from homology"/>
<dbReference type="RefSeq" id="WP_079648016.1">
    <property type="nucleotide sequence ID" value="NZ_FUYM01000004.1"/>
</dbReference>
<dbReference type="STRING" id="439228.SAMN06295920_10499"/>
<dbReference type="EMBL" id="FUYM01000004">
    <property type="protein sequence ID" value="SKB59600.1"/>
    <property type="molecule type" value="Genomic_DNA"/>
</dbReference>
<dbReference type="PRINTS" id="PR00313">
    <property type="entry name" value="CABNDNGRPT"/>
</dbReference>
<keyword evidence="3" id="KW-0964">Secreted</keyword>
<comment type="similarity">
    <text evidence="2">Belongs to the glycosyl hydrolase 16 family.</text>
</comment>
<evidence type="ECO:0000256" key="2">
    <source>
        <dbReference type="ARBA" id="ARBA00006865"/>
    </source>
</evidence>
<dbReference type="Pfam" id="PF00353">
    <property type="entry name" value="HemolysinCabind"/>
    <property type="match status" value="5"/>
</dbReference>
<dbReference type="InterPro" id="IPR001343">
    <property type="entry name" value="Hemolysn_Ca-bd"/>
</dbReference>
<evidence type="ECO:0000313" key="7">
    <source>
        <dbReference type="Proteomes" id="UP000189818"/>
    </source>
</evidence>
<dbReference type="GO" id="GO:0005975">
    <property type="term" value="P:carbohydrate metabolic process"/>
    <property type="evidence" value="ECO:0007669"/>
    <property type="project" value="InterPro"/>
</dbReference>
<dbReference type="SUPFAM" id="SSF51120">
    <property type="entry name" value="beta-Roll"/>
    <property type="match status" value="3"/>
</dbReference>